<feature type="transmembrane region" description="Helical" evidence="1">
    <location>
        <begin position="62"/>
        <end position="81"/>
    </location>
</feature>
<evidence type="ECO:0000256" key="1">
    <source>
        <dbReference type="SAM" id="Phobius"/>
    </source>
</evidence>
<evidence type="ECO:0008006" key="4">
    <source>
        <dbReference type="Google" id="ProtNLM"/>
    </source>
</evidence>
<keyword evidence="1" id="KW-1133">Transmembrane helix</keyword>
<gene>
    <name evidence="2" type="ORF">BBF96_07160</name>
</gene>
<dbReference type="RefSeq" id="WP_127016514.1">
    <property type="nucleotide sequence ID" value="NZ_CP016379.1"/>
</dbReference>
<dbReference type="OrthoDB" id="1701386at2"/>
<evidence type="ECO:0000313" key="2">
    <source>
        <dbReference type="EMBL" id="AZR73182.1"/>
    </source>
</evidence>
<protein>
    <recommendedName>
        <fullName evidence="4">Phage holin family protein</fullName>
    </recommendedName>
</protein>
<keyword evidence="1" id="KW-0812">Transmembrane</keyword>
<dbReference type="PANTHER" id="PTHR37309:SF1">
    <property type="entry name" value="SLR0284 PROTEIN"/>
    <property type="match status" value="1"/>
</dbReference>
<proteinExistence type="predicted"/>
<dbReference type="PANTHER" id="PTHR37309">
    <property type="entry name" value="SLR0284 PROTEIN"/>
    <property type="match status" value="1"/>
</dbReference>
<dbReference type="Proteomes" id="UP000267250">
    <property type="component" value="Chromosome"/>
</dbReference>
<keyword evidence="3" id="KW-1185">Reference proteome</keyword>
<dbReference type="KEGG" id="aft:BBF96_07160"/>
<name>A0A3S9SYE9_9FIRM</name>
<organism evidence="2 3">
    <name type="scientific">Anoxybacter fermentans</name>
    <dbReference type="NCBI Taxonomy" id="1323375"/>
    <lineage>
        <taxon>Bacteria</taxon>
        <taxon>Bacillati</taxon>
        <taxon>Bacillota</taxon>
        <taxon>Clostridia</taxon>
        <taxon>Halanaerobiales</taxon>
        <taxon>Anoxybacter</taxon>
    </lineage>
</organism>
<dbReference type="Pfam" id="PF04020">
    <property type="entry name" value="Phage_holin_4_2"/>
    <property type="match status" value="1"/>
</dbReference>
<dbReference type="AlphaFoldDB" id="A0A3S9SYE9"/>
<keyword evidence="1" id="KW-0472">Membrane</keyword>
<feature type="transmembrane region" description="Helical" evidence="1">
    <location>
        <begin position="7"/>
        <end position="25"/>
    </location>
</feature>
<dbReference type="EMBL" id="CP016379">
    <property type="protein sequence ID" value="AZR73182.1"/>
    <property type="molecule type" value="Genomic_DNA"/>
</dbReference>
<accession>A0A3S9SYE9</accession>
<feature type="transmembrane region" description="Helical" evidence="1">
    <location>
        <begin position="87"/>
        <end position="106"/>
    </location>
</feature>
<feature type="transmembrane region" description="Helical" evidence="1">
    <location>
        <begin position="31"/>
        <end position="50"/>
    </location>
</feature>
<evidence type="ECO:0000313" key="3">
    <source>
        <dbReference type="Proteomes" id="UP000267250"/>
    </source>
</evidence>
<reference evidence="2 3" key="1">
    <citation type="submission" date="2016-07" db="EMBL/GenBank/DDBJ databases">
        <title>Genome and transcriptome analysis of iron-reducing fermentative bacteria Anoxybacter fermentans.</title>
        <authorList>
            <person name="Zeng X."/>
            <person name="Shao Z."/>
        </authorList>
    </citation>
    <scope>NUCLEOTIDE SEQUENCE [LARGE SCALE GENOMIC DNA]</scope>
    <source>
        <strain evidence="2 3">DY22613</strain>
    </source>
</reference>
<sequence>MAGWIGAIIRFIVSALVLLAVGFFIPGFEIVGFTNALLGAIVIAVIGYIIEGLLGEKVSPQSRGLIGFITSTIVIWLAQFIVPGMRVTLIGALLAALVIGIVDAFVPTELR</sequence>
<dbReference type="InterPro" id="IPR007165">
    <property type="entry name" value="Phage_holin_4_2"/>
</dbReference>